<dbReference type="EMBL" id="MTYH01000054">
    <property type="protein sequence ID" value="PNP41736.1"/>
    <property type="molecule type" value="Genomic_DNA"/>
</dbReference>
<feature type="region of interest" description="Disordered" evidence="2">
    <location>
        <begin position="41"/>
        <end position="94"/>
    </location>
</feature>
<dbReference type="OrthoDB" id="3249161at2759"/>
<protein>
    <recommendedName>
        <fullName evidence="3">Zn(2)-C6 fungal-type domain-containing protein</fullName>
    </recommendedName>
</protein>
<dbReference type="GO" id="GO:0008270">
    <property type="term" value="F:zinc ion binding"/>
    <property type="evidence" value="ECO:0007669"/>
    <property type="project" value="InterPro"/>
</dbReference>
<evidence type="ECO:0000256" key="2">
    <source>
        <dbReference type="SAM" id="MobiDB-lite"/>
    </source>
</evidence>
<dbReference type="PROSITE" id="PS00463">
    <property type="entry name" value="ZN2_CY6_FUNGAL_1"/>
    <property type="match status" value="1"/>
</dbReference>
<gene>
    <name evidence="4" type="ORF">TGAMA5MH_06329</name>
</gene>
<feature type="compositionally biased region" description="Polar residues" evidence="2">
    <location>
        <begin position="977"/>
        <end position="986"/>
    </location>
</feature>
<dbReference type="Pfam" id="PF00172">
    <property type="entry name" value="Zn_clus"/>
    <property type="match status" value="1"/>
</dbReference>
<dbReference type="PROSITE" id="PS50048">
    <property type="entry name" value="ZN2_CY6_FUNGAL_2"/>
    <property type="match status" value="1"/>
</dbReference>
<sequence>MDEAALSADTRAGTVGLYLTRDGLLTPPGCWDSATSASCFGHRSSTSPSPNPPWLQANPLPLPTTRCQPSPTLQQKTDSNRRPDHLGCGAQSLPQPWGEPSMADFLASFNFREEEPELDSRPCTGLEELQLQLRDVFDGKVTATRAERVATRLDLAASAELTLGVSASENNVLEGLGALDPSLGGALPTGTSADADGGQVARVVLVNEAVMNQSSDEPVLQTSVAKHIAGGVGQVDGSEWALRDSSRGANGWIFTFICKGSMEHWQRHNKNQLKTLVADYSHRELDPLLGSRPAFDCRGSITISFSRKSRTVSIEYDHLPLHRTVAELSALYEPLIPRRALPTAEKKAKAPRQPGAQRKKRDTDNATNGEGKKPRKRKRKTDDAGVSEEQGATEIDPSLLTGQAEGEANGGQKQQQAQADQTAQNSAAGQLVINVTPEEAERRRNVAVAMLQQAAVDPESLSPEQFNIFANQSPDLQKESLNMLIRYGAERLRIVHPSSKEGSAQPPSRDSSSTPAAQSNVQEDPSGPVTTSGLALQTATPTPTKKSRKKQQTASNGDDGATGEATTNGEAKKTRRRGPAKSRTSCVQCKQRRVKCPKETPICSECREAGLICEFTPPKPRKPKSNAVITIEDEAEADEADETLGEEQDDEPQLEGQQQSQDDDDDAEGFPDIGDEHVHTQMPIGDVIPNSLHVAGWEANHEQTSYFPSTATMAVSEAGTSQPSHTAGVPISDLVNLIMPSGRPYYSNVPATDMPEQTLAPQRKSSTQSSTHHGSGRNMTARSAQDEDHHGSVNPRSLSEWSGDDSPVTQAAAVVAQAVTSMQDQNSHEPVYGLSEPPATRGSGWRSANAQQPSIGVSQKQGVSPAALQRTGAASPRNDSQRTSLPKGKQPSKRGAVHNSPTTDQQPNKRRSGLQKQVGMAGSAAYNSYDRYSSTRGAETASTDRISYEPYQYQRDAVGSAPYSGYGHNQIATTSAASMPAQTANTEIPAGDRPGAQTYGPYTSSTQRNHSHNQSTSYLNLRANAQAQEFNNSGSESSHDSRQVFHMRSQSGASRHGQTGMKQDRSYMTYPSHIQQQQQTPHQRAPQQHAQHAQHAQQSNQHQNWYNFNNPPSASYASTAGGHGSGYSWNLPGDS</sequence>
<feature type="region of interest" description="Disordered" evidence="2">
    <location>
        <begin position="498"/>
        <end position="591"/>
    </location>
</feature>
<feature type="compositionally biased region" description="Polar residues" evidence="2">
    <location>
        <begin position="65"/>
        <end position="77"/>
    </location>
</feature>
<feature type="compositionally biased region" description="Polar residues" evidence="2">
    <location>
        <begin position="1000"/>
        <end position="1015"/>
    </location>
</feature>
<evidence type="ECO:0000313" key="4">
    <source>
        <dbReference type="EMBL" id="PNP41736.1"/>
    </source>
</evidence>
<dbReference type="Gene3D" id="4.10.240.10">
    <property type="entry name" value="Zn(2)-C6 fungal-type DNA-binding domain"/>
    <property type="match status" value="1"/>
</dbReference>
<dbReference type="PRINTS" id="PR00755">
    <property type="entry name" value="AFLATOXINBRP"/>
</dbReference>
<feature type="region of interest" description="Disordered" evidence="2">
    <location>
        <begin position="636"/>
        <end position="678"/>
    </location>
</feature>
<keyword evidence="1" id="KW-0539">Nucleus</keyword>
<dbReference type="InterPro" id="IPR036864">
    <property type="entry name" value="Zn2-C6_fun-type_DNA-bd_sf"/>
</dbReference>
<feature type="region of interest" description="Disordered" evidence="2">
    <location>
        <begin position="821"/>
        <end position="921"/>
    </location>
</feature>
<feature type="region of interest" description="Disordered" evidence="2">
    <location>
        <begin position="758"/>
        <end position="808"/>
    </location>
</feature>
<feature type="compositionally biased region" description="Polar residues" evidence="2">
    <location>
        <begin position="500"/>
        <end position="544"/>
    </location>
</feature>
<dbReference type="CDD" id="cd00067">
    <property type="entry name" value="GAL4"/>
    <property type="match status" value="1"/>
</dbReference>
<feature type="region of interest" description="Disordered" evidence="2">
    <location>
        <begin position="342"/>
        <end position="425"/>
    </location>
</feature>
<dbReference type="SMART" id="SM00066">
    <property type="entry name" value="GAL4"/>
    <property type="match status" value="1"/>
</dbReference>
<dbReference type="GO" id="GO:0000981">
    <property type="term" value="F:DNA-binding transcription factor activity, RNA polymerase II-specific"/>
    <property type="evidence" value="ECO:0007669"/>
    <property type="project" value="InterPro"/>
</dbReference>
<accession>A0A2K0T875</accession>
<organism evidence="4 5">
    <name type="scientific">Trichoderma gamsii</name>
    <dbReference type="NCBI Taxonomy" id="398673"/>
    <lineage>
        <taxon>Eukaryota</taxon>
        <taxon>Fungi</taxon>
        <taxon>Dikarya</taxon>
        <taxon>Ascomycota</taxon>
        <taxon>Pezizomycotina</taxon>
        <taxon>Sordariomycetes</taxon>
        <taxon>Hypocreomycetidae</taxon>
        <taxon>Hypocreales</taxon>
        <taxon>Hypocreaceae</taxon>
        <taxon>Trichoderma</taxon>
    </lineage>
</organism>
<feature type="domain" description="Zn(2)-C6 fungal-type" evidence="3">
    <location>
        <begin position="585"/>
        <end position="615"/>
    </location>
</feature>
<evidence type="ECO:0000256" key="1">
    <source>
        <dbReference type="ARBA" id="ARBA00023242"/>
    </source>
</evidence>
<reference evidence="4 5" key="1">
    <citation type="submission" date="2017-02" db="EMBL/GenBank/DDBJ databases">
        <title>Genomes of Trichoderma spp. with biocontrol activity.</title>
        <authorList>
            <person name="Gardiner D."/>
            <person name="Kazan K."/>
            <person name="Vos C."/>
            <person name="Harvey P."/>
        </authorList>
    </citation>
    <scope>NUCLEOTIDE SEQUENCE [LARGE SCALE GENOMIC DNA]</scope>
    <source>
        <strain evidence="4 5">A5MH</strain>
    </source>
</reference>
<dbReference type="AlphaFoldDB" id="A0A2K0T875"/>
<evidence type="ECO:0000313" key="5">
    <source>
        <dbReference type="Proteomes" id="UP000236546"/>
    </source>
</evidence>
<dbReference type="InterPro" id="IPR001138">
    <property type="entry name" value="Zn2Cys6_DnaBD"/>
</dbReference>
<feature type="compositionally biased region" description="Polar residues" evidence="2">
    <location>
        <begin position="1104"/>
        <end position="1118"/>
    </location>
</feature>
<dbReference type="Proteomes" id="UP000236546">
    <property type="component" value="Unassembled WGS sequence"/>
</dbReference>
<name>A0A2K0T875_9HYPO</name>
<feature type="compositionally biased region" description="Acidic residues" evidence="2">
    <location>
        <begin position="636"/>
        <end position="653"/>
    </location>
</feature>
<feature type="compositionally biased region" description="Polar residues" evidence="2">
    <location>
        <begin position="846"/>
        <end position="862"/>
    </location>
</feature>
<proteinExistence type="predicted"/>
<dbReference type="SUPFAM" id="SSF57701">
    <property type="entry name" value="Zn2/Cys6 DNA-binding domain"/>
    <property type="match status" value="1"/>
</dbReference>
<evidence type="ECO:0000259" key="3">
    <source>
        <dbReference type="PROSITE" id="PS50048"/>
    </source>
</evidence>
<feature type="compositionally biased region" description="Polar residues" evidence="2">
    <location>
        <begin position="1048"/>
        <end position="1061"/>
    </location>
</feature>
<feature type="compositionally biased region" description="Low complexity" evidence="2">
    <location>
        <begin position="401"/>
        <end position="425"/>
    </location>
</feature>
<feature type="region of interest" description="Disordered" evidence="2">
    <location>
        <begin position="977"/>
        <end position="1015"/>
    </location>
</feature>
<feature type="compositionally biased region" description="Low complexity" evidence="2">
    <location>
        <begin position="1073"/>
        <end position="1103"/>
    </location>
</feature>
<feature type="region of interest" description="Disordered" evidence="2">
    <location>
        <begin position="1029"/>
        <end position="1135"/>
    </location>
</feature>
<comment type="caution">
    <text evidence="4">The sequence shown here is derived from an EMBL/GenBank/DDBJ whole genome shotgun (WGS) entry which is preliminary data.</text>
</comment>